<organism evidence="1 2">
    <name type="scientific">Aspergillus niger ATCC 13496</name>
    <dbReference type="NCBI Taxonomy" id="1353008"/>
    <lineage>
        <taxon>Eukaryota</taxon>
        <taxon>Fungi</taxon>
        <taxon>Dikarya</taxon>
        <taxon>Ascomycota</taxon>
        <taxon>Pezizomycotina</taxon>
        <taxon>Eurotiomycetes</taxon>
        <taxon>Eurotiomycetidae</taxon>
        <taxon>Eurotiales</taxon>
        <taxon>Aspergillaceae</taxon>
        <taxon>Aspergillus</taxon>
        <taxon>Aspergillus subgen. Circumdati</taxon>
    </lineage>
</organism>
<dbReference type="AlphaFoldDB" id="A0A370C2H8"/>
<accession>A0A370C2H8</accession>
<dbReference type="Proteomes" id="UP000253845">
    <property type="component" value="Unassembled WGS sequence"/>
</dbReference>
<evidence type="ECO:0000313" key="2">
    <source>
        <dbReference type="Proteomes" id="UP000253845"/>
    </source>
</evidence>
<gene>
    <name evidence="1" type="ORF">M747DRAFT_295043</name>
</gene>
<sequence>MATHFYDPALSPYSPIESLMNPWSYVWEWLVSFRSEGIQNEQSRSDIKSEDAILCKET</sequence>
<name>A0A370C2H8_ASPNG</name>
<proteinExistence type="predicted"/>
<dbReference type="VEuPathDB" id="FungiDB:M747DRAFT_295043"/>
<protein>
    <submittedName>
        <fullName evidence="1">Uncharacterized protein</fullName>
    </submittedName>
</protein>
<dbReference type="EMBL" id="KZ851911">
    <property type="protein sequence ID" value="RDH21249.1"/>
    <property type="molecule type" value="Genomic_DNA"/>
</dbReference>
<reference evidence="1 2" key="1">
    <citation type="submission" date="2018-07" db="EMBL/GenBank/DDBJ databases">
        <title>Section-level genome sequencing of Aspergillus section Nigri to investigate inter- and intra-species variation.</title>
        <authorList>
            <consortium name="DOE Joint Genome Institute"/>
            <person name="Vesth T.C."/>
            <person name="Nybo J.L."/>
            <person name="Theobald S."/>
            <person name="Frisvad J.C."/>
            <person name="Larsen T.O."/>
            <person name="Nielsen K.F."/>
            <person name="Hoof J.B."/>
            <person name="Brandl J."/>
            <person name="Salamov A."/>
            <person name="Riley R."/>
            <person name="Gladden J.M."/>
            <person name="Phatale P."/>
            <person name="Nielsen M.T."/>
            <person name="Lyhne E.K."/>
            <person name="Kogle M.E."/>
            <person name="Strasser K."/>
            <person name="McDonnell E."/>
            <person name="Barry K."/>
            <person name="Clum A."/>
            <person name="Chen C."/>
            <person name="Nolan M."/>
            <person name="Sandor L."/>
            <person name="Kuo A."/>
            <person name="Lipzen A."/>
            <person name="Hainaut M."/>
            <person name="Drula E."/>
            <person name="Tsang A."/>
            <person name="Magnuson J.K."/>
            <person name="Henrissat B."/>
            <person name="Wiebenga A."/>
            <person name="Simmons B.A."/>
            <person name="Makela M.R."/>
            <person name="De vries R.P."/>
            <person name="Grigoriev I.V."/>
            <person name="Mortensen U.H."/>
            <person name="Baker S.E."/>
            <person name="Andersen M.R."/>
        </authorList>
    </citation>
    <scope>NUCLEOTIDE SEQUENCE [LARGE SCALE GENOMIC DNA]</scope>
    <source>
        <strain evidence="1 2">ATCC 13496</strain>
    </source>
</reference>
<evidence type="ECO:0000313" key="1">
    <source>
        <dbReference type="EMBL" id="RDH21249.1"/>
    </source>
</evidence>